<feature type="domain" description="HPt" evidence="20">
    <location>
        <begin position="1000"/>
        <end position="1093"/>
    </location>
</feature>
<dbReference type="FunFam" id="1.10.287.130:FF:000004">
    <property type="entry name" value="Ethylene receptor 1"/>
    <property type="match status" value="1"/>
</dbReference>
<dbReference type="GO" id="GO:0005886">
    <property type="term" value="C:plasma membrane"/>
    <property type="evidence" value="ECO:0007669"/>
    <property type="project" value="UniProtKB-SubCell"/>
</dbReference>
<dbReference type="Pfam" id="PF00672">
    <property type="entry name" value="HAMP"/>
    <property type="match status" value="1"/>
</dbReference>
<evidence type="ECO:0000256" key="5">
    <source>
        <dbReference type="ARBA" id="ARBA00022679"/>
    </source>
</evidence>
<dbReference type="GO" id="GO:0005524">
    <property type="term" value="F:ATP binding"/>
    <property type="evidence" value="ECO:0007669"/>
    <property type="project" value="UniProtKB-KW"/>
</dbReference>
<evidence type="ECO:0000256" key="7">
    <source>
        <dbReference type="ARBA" id="ARBA00022741"/>
    </source>
</evidence>
<dbReference type="PANTHER" id="PTHR45339">
    <property type="entry name" value="HYBRID SIGNAL TRANSDUCTION HISTIDINE KINASE J"/>
    <property type="match status" value="1"/>
</dbReference>
<keyword evidence="4 14" id="KW-0597">Phosphoprotein</keyword>
<dbReference type="InterPro" id="IPR008207">
    <property type="entry name" value="Sig_transdc_His_kin_Hpt_dom"/>
</dbReference>
<dbReference type="SUPFAM" id="SSF158472">
    <property type="entry name" value="HAMP domain-like"/>
    <property type="match status" value="1"/>
</dbReference>
<feature type="domain" description="HAMP" evidence="19">
    <location>
        <begin position="351"/>
        <end position="403"/>
    </location>
</feature>
<feature type="domain" description="Response regulatory" evidence="18">
    <location>
        <begin position="683"/>
        <end position="803"/>
    </location>
</feature>
<evidence type="ECO:0000256" key="10">
    <source>
        <dbReference type="ARBA" id="ARBA00022989"/>
    </source>
</evidence>
<keyword evidence="6 16" id="KW-0812">Transmembrane</keyword>
<dbReference type="EC" id="2.7.13.3" evidence="3"/>
<dbReference type="CDD" id="cd16922">
    <property type="entry name" value="HATPase_EvgS-ArcB-TorS-like"/>
    <property type="match status" value="1"/>
</dbReference>
<evidence type="ECO:0000256" key="9">
    <source>
        <dbReference type="ARBA" id="ARBA00022840"/>
    </source>
</evidence>
<dbReference type="SMART" id="SM00304">
    <property type="entry name" value="HAMP"/>
    <property type="match status" value="1"/>
</dbReference>
<dbReference type="InterPro" id="IPR003594">
    <property type="entry name" value="HATPase_dom"/>
</dbReference>
<dbReference type="Proteomes" id="UP000565262">
    <property type="component" value="Unassembled WGS sequence"/>
</dbReference>
<feature type="domain" description="Histidine kinase" evidence="17">
    <location>
        <begin position="443"/>
        <end position="664"/>
    </location>
</feature>
<dbReference type="Pfam" id="PF00072">
    <property type="entry name" value="Response_reg"/>
    <property type="match status" value="2"/>
</dbReference>
<evidence type="ECO:0000256" key="2">
    <source>
        <dbReference type="ARBA" id="ARBA00004370"/>
    </source>
</evidence>
<dbReference type="SUPFAM" id="SSF52172">
    <property type="entry name" value="CheY-like"/>
    <property type="match status" value="2"/>
</dbReference>
<evidence type="ECO:0000256" key="11">
    <source>
        <dbReference type="ARBA" id="ARBA00023012"/>
    </source>
</evidence>
<dbReference type="InterPro" id="IPR036890">
    <property type="entry name" value="HATPase_C_sf"/>
</dbReference>
<proteinExistence type="predicted"/>
<keyword evidence="5" id="KW-0808">Transferase</keyword>
<dbReference type="GO" id="GO:0000155">
    <property type="term" value="F:phosphorelay sensor kinase activity"/>
    <property type="evidence" value="ECO:0007669"/>
    <property type="project" value="InterPro"/>
</dbReference>
<dbReference type="Gene3D" id="1.20.120.160">
    <property type="entry name" value="HPT domain"/>
    <property type="match status" value="1"/>
</dbReference>
<comment type="subcellular location">
    <subcellularLocation>
        <location evidence="2">Membrane</location>
    </subcellularLocation>
</comment>
<evidence type="ECO:0000256" key="16">
    <source>
        <dbReference type="SAM" id="Phobius"/>
    </source>
</evidence>
<evidence type="ECO:0000256" key="15">
    <source>
        <dbReference type="SAM" id="MobiDB-lite"/>
    </source>
</evidence>
<dbReference type="SMART" id="SM00387">
    <property type="entry name" value="HATPase_c"/>
    <property type="match status" value="1"/>
</dbReference>
<dbReference type="SMART" id="SM00388">
    <property type="entry name" value="HisKA"/>
    <property type="match status" value="1"/>
</dbReference>
<keyword evidence="7" id="KW-0547">Nucleotide-binding</keyword>
<evidence type="ECO:0000313" key="22">
    <source>
        <dbReference type="Proteomes" id="UP000565262"/>
    </source>
</evidence>
<dbReference type="InterPro" id="IPR003660">
    <property type="entry name" value="HAMP_dom"/>
</dbReference>
<dbReference type="Gene3D" id="3.40.50.2300">
    <property type="match status" value="2"/>
</dbReference>
<dbReference type="FunFam" id="3.30.565.10:FF:000010">
    <property type="entry name" value="Sensor histidine kinase RcsC"/>
    <property type="match status" value="1"/>
</dbReference>
<dbReference type="Pfam" id="PF01627">
    <property type="entry name" value="Hpt"/>
    <property type="match status" value="1"/>
</dbReference>
<dbReference type="Gene3D" id="1.10.287.130">
    <property type="match status" value="1"/>
</dbReference>
<gene>
    <name evidence="21" type="ORF">H4O21_19580</name>
</gene>
<dbReference type="Gene3D" id="6.10.340.10">
    <property type="match status" value="1"/>
</dbReference>
<evidence type="ECO:0000259" key="17">
    <source>
        <dbReference type="PROSITE" id="PS50109"/>
    </source>
</evidence>
<dbReference type="Pfam" id="PF00512">
    <property type="entry name" value="HisKA"/>
    <property type="match status" value="1"/>
</dbReference>
<dbReference type="SUPFAM" id="SSF47384">
    <property type="entry name" value="Homodimeric domain of signal transducing histidine kinase"/>
    <property type="match status" value="1"/>
</dbReference>
<dbReference type="SMART" id="SM00073">
    <property type="entry name" value="HPT"/>
    <property type="match status" value="1"/>
</dbReference>
<dbReference type="Pfam" id="PF02518">
    <property type="entry name" value="HATPase_c"/>
    <property type="match status" value="1"/>
</dbReference>
<dbReference type="RefSeq" id="WP_182810585.1">
    <property type="nucleotide sequence ID" value="NZ_JACJFM010000036.1"/>
</dbReference>
<dbReference type="Gene3D" id="3.30.565.10">
    <property type="entry name" value="Histidine kinase-like ATPase, C-terminal domain"/>
    <property type="match status" value="1"/>
</dbReference>
<evidence type="ECO:0000256" key="12">
    <source>
        <dbReference type="ARBA" id="ARBA00023136"/>
    </source>
</evidence>
<evidence type="ECO:0000256" key="14">
    <source>
        <dbReference type="PROSITE-ProRule" id="PRU00169"/>
    </source>
</evidence>
<dbReference type="InterPro" id="IPR036641">
    <property type="entry name" value="HPT_dom_sf"/>
</dbReference>
<keyword evidence="9" id="KW-0067">ATP-binding</keyword>
<dbReference type="CDD" id="cd00088">
    <property type="entry name" value="HPT"/>
    <property type="match status" value="1"/>
</dbReference>
<reference evidence="21 22" key="1">
    <citation type="submission" date="2020-08" db="EMBL/GenBank/DDBJ databases">
        <title>Oceanospirillum sp. nov. isolated from marine sediment.</title>
        <authorList>
            <person name="Ji X."/>
        </authorList>
    </citation>
    <scope>NUCLEOTIDE SEQUENCE [LARGE SCALE GENOMIC DNA]</scope>
    <source>
        <strain evidence="21 22">D5</strain>
    </source>
</reference>
<evidence type="ECO:0000259" key="19">
    <source>
        <dbReference type="PROSITE" id="PS50885"/>
    </source>
</evidence>
<dbReference type="PROSITE" id="PS50885">
    <property type="entry name" value="HAMP"/>
    <property type="match status" value="1"/>
</dbReference>
<dbReference type="PROSITE" id="PS50110">
    <property type="entry name" value="RESPONSE_REGULATORY"/>
    <property type="match status" value="2"/>
</dbReference>
<dbReference type="PRINTS" id="PR00344">
    <property type="entry name" value="BCTRLSENSOR"/>
</dbReference>
<feature type="modified residue" description="4-aspartylphosphate" evidence="14">
    <location>
        <position position="881"/>
    </location>
</feature>
<evidence type="ECO:0000259" key="18">
    <source>
        <dbReference type="PROSITE" id="PS50110"/>
    </source>
</evidence>
<evidence type="ECO:0000256" key="4">
    <source>
        <dbReference type="ARBA" id="ARBA00022553"/>
    </source>
</evidence>
<keyword evidence="12 16" id="KW-0472">Membrane</keyword>
<evidence type="ECO:0000256" key="1">
    <source>
        <dbReference type="ARBA" id="ARBA00000085"/>
    </source>
</evidence>
<dbReference type="InterPro" id="IPR001789">
    <property type="entry name" value="Sig_transdc_resp-reg_receiver"/>
</dbReference>
<dbReference type="EMBL" id="JACJFM010000036">
    <property type="protein sequence ID" value="MBB1488814.1"/>
    <property type="molecule type" value="Genomic_DNA"/>
</dbReference>
<evidence type="ECO:0000256" key="8">
    <source>
        <dbReference type="ARBA" id="ARBA00022777"/>
    </source>
</evidence>
<evidence type="ECO:0000256" key="3">
    <source>
        <dbReference type="ARBA" id="ARBA00012438"/>
    </source>
</evidence>
<name>A0A839IW11_9GAMM</name>
<feature type="domain" description="Response regulatory" evidence="18">
    <location>
        <begin position="832"/>
        <end position="950"/>
    </location>
</feature>
<comment type="caution">
    <text evidence="21">The sequence shown here is derived from an EMBL/GenBank/DDBJ whole genome shotgun (WGS) entry which is preliminary data.</text>
</comment>
<dbReference type="InterPro" id="IPR036097">
    <property type="entry name" value="HisK_dim/P_sf"/>
</dbReference>
<feature type="modified residue" description="Phosphohistidine" evidence="13">
    <location>
        <position position="1039"/>
    </location>
</feature>
<dbReference type="InterPro" id="IPR004358">
    <property type="entry name" value="Sig_transdc_His_kin-like_C"/>
</dbReference>
<dbReference type="InterPro" id="IPR003661">
    <property type="entry name" value="HisK_dim/P_dom"/>
</dbReference>
<dbReference type="PANTHER" id="PTHR45339:SF5">
    <property type="entry name" value="HISTIDINE KINASE"/>
    <property type="match status" value="1"/>
</dbReference>
<dbReference type="SUPFAM" id="SSF47226">
    <property type="entry name" value="Histidine-containing phosphotransfer domain, HPT domain"/>
    <property type="match status" value="1"/>
</dbReference>
<organism evidence="21 22">
    <name type="scientific">Oceanospirillum sediminis</name>
    <dbReference type="NCBI Taxonomy" id="2760088"/>
    <lineage>
        <taxon>Bacteria</taxon>
        <taxon>Pseudomonadati</taxon>
        <taxon>Pseudomonadota</taxon>
        <taxon>Gammaproteobacteria</taxon>
        <taxon>Oceanospirillales</taxon>
        <taxon>Oceanospirillaceae</taxon>
        <taxon>Oceanospirillum</taxon>
    </lineage>
</organism>
<dbReference type="CDD" id="cd06225">
    <property type="entry name" value="HAMP"/>
    <property type="match status" value="1"/>
</dbReference>
<dbReference type="AlphaFoldDB" id="A0A839IW11"/>
<dbReference type="SUPFAM" id="SSF55874">
    <property type="entry name" value="ATPase domain of HSP90 chaperone/DNA topoisomerase II/histidine kinase"/>
    <property type="match status" value="1"/>
</dbReference>
<dbReference type="CDD" id="cd00082">
    <property type="entry name" value="HisKA"/>
    <property type="match status" value="1"/>
</dbReference>
<feature type="modified residue" description="4-aspartylphosphate" evidence="14">
    <location>
        <position position="737"/>
    </location>
</feature>
<dbReference type="PROSITE" id="PS50109">
    <property type="entry name" value="HIS_KIN"/>
    <property type="match status" value="1"/>
</dbReference>
<keyword evidence="11" id="KW-0902">Two-component regulatory system</keyword>
<feature type="transmembrane region" description="Helical" evidence="16">
    <location>
        <begin position="12"/>
        <end position="32"/>
    </location>
</feature>
<dbReference type="SMART" id="SM00448">
    <property type="entry name" value="REC"/>
    <property type="match status" value="2"/>
</dbReference>
<evidence type="ECO:0000259" key="20">
    <source>
        <dbReference type="PROSITE" id="PS50894"/>
    </source>
</evidence>
<evidence type="ECO:0000256" key="6">
    <source>
        <dbReference type="ARBA" id="ARBA00022692"/>
    </source>
</evidence>
<feature type="compositionally biased region" description="Basic and acidic residues" evidence="15">
    <location>
        <begin position="956"/>
        <end position="967"/>
    </location>
</feature>
<protein>
    <recommendedName>
        <fullName evidence="3">histidine kinase</fullName>
        <ecNumber evidence="3">2.7.13.3</ecNumber>
    </recommendedName>
</protein>
<accession>A0A839IW11</accession>
<feature type="transmembrane region" description="Helical" evidence="16">
    <location>
        <begin position="331"/>
        <end position="353"/>
    </location>
</feature>
<evidence type="ECO:0000256" key="13">
    <source>
        <dbReference type="PROSITE-ProRule" id="PRU00110"/>
    </source>
</evidence>
<feature type="region of interest" description="Disordered" evidence="15">
    <location>
        <begin position="956"/>
        <end position="984"/>
    </location>
</feature>
<comment type="catalytic activity">
    <reaction evidence="1">
        <text>ATP + protein L-histidine = ADP + protein N-phospho-L-histidine.</text>
        <dbReference type="EC" id="2.7.13.3"/>
    </reaction>
</comment>
<dbReference type="PROSITE" id="PS50894">
    <property type="entry name" value="HPT"/>
    <property type="match status" value="1"/>
</dbReference>
<sequence length="1101" mass="123080">MREFLYSTPMRFGIYSLLISLIGMMAIAFLTYDSSAKLLETQALARLSDDLQREESLFMEQVRTLKDDIRLLSNNASVSGIVRARQGNGYDEQENMTLAMWQQRLSSMTGTVMQQRSTYQIVQLRALSDNSLLLNMERQDNVVLTLPTSASTAESLNEAYERAKISLINQIDISNPVLLKKDQRVAFPPQSAIFASRLIRDNQGQPYAILVIQVNFDLMASNLKASKDDISYFVANEAGQYIAHSDPYRNWGAELNPQYTIAKDFPLLDDISYRQNSYFEKKSIETLTDDSGLVIRHIPLRSEGFTEGLLIGAKANLTHIHQQSQDLFRNIMLLMAIGVLIIGLVTTAAAYHLTRPLLRLKKAADEITAGNNQTTIPIEGKDEISSLGRSIKAMLEHLDLSRQELAEINASLEQKVTDRTIELEIALDQANAAAIAKAQFLATMSHEIRTPLNGVLGMTELLLNTPLNSLQQRHLETVKRSGETLLNLLNDILDLSKIEAGKLTINHSEFNPNELIENCVMLFADTAGKKGLEVIPATLPNMQYMLIGDPDRINQVLMNLVNNAIKFTEQGQVVVSIEILDERDKQFLLRFKVEDTGIGISEEAQQRLFQKFVQLDNSSTRKYGGTGLGLAISRQLTELMGGHISMHSQEGYGTSIWFDLPLDKGRRSISLTAEHQTLLSQTSALIIDDNSTNRELLHHIMESWGIQNDSSDNAHSAFTQLTQQAESGNTYDLILLDQMMPDMTGLELARKIRQHPLMQNLHIVMLSSMEIGSEQEWQQSGVDFYLRKPFRQSELYNALISVLSGQKNQILPAQSGTNDNPIFNLTEKQGCRILLVEDTPVNQQVSLGMLSQTGITADLAENGSEALTLYQKKEYDLILMDIQMPVMDGYEATAHIRASEQNSKHHTPIIALTAHAMNGDKELCIRRGMDDHLAKPLTRRALLEMLAKWLPNRTQEKSVYRSEKNGRTEPAALPPGEDREQNESIVLDKNVLQKLSEDLGGQSLQPVLNTFLSGLPELESNIISAFKIKDYDKMKKSAHRLKGSARSLGACQAGDLAEQIEQHARSEDYSELKATTEQLGPAIKALEEALQDLNIEASCNE</sequence>
<keyword evidence="10 16" id="KW-1133">Transmembrane helix</keyword>
<evidence type="ECO:0000313" key="21">
    <source>
        <dbReference type="EMBL" id="MBB1488814.1"/>
    </source>
</evidence>
<dbReference type="CDD" id="cd17546">
    <property type="entry name" value="REC_hyHK_CKI1_RcsC-like"/>
    <property type="match status" value="2"/>
</dbReference>
<keyword evidence="22" id="KW-1185">Reference proteome</keyword>
<dbReference type="InterPro" id="IPR005467">
    <property type="entry name" value="His_kinase_dom"/>
</dbReference>
<keyword evidence="8" id="KW-0418">Kinase</keyword>
<dbReference type="InterPro" id="IPR011006">
    <property type="entry name" value="CheY-like_superfamily"/>
</dbReference>